<dbReference type="STRING" id="1302687.SAMN05444267_101161"/>
<dbReference type="RefSeq" id="WP_228433743.1">
    <property type="nucleotide sequence ID" value="NZ_FRAV01000011.1"/>
</dbReference>
<proteinExistence type="predicted"/>
<sequence>MNNKIILTEFDSRQAQQSTFIKNQTSPSMMKKIMYFVLLIASATLFGQKNSNMKFAIYNDVVGNVKMFDHYKNQIESVHVFKTKANLPKNLKKFDFLADKGLIEIKLKKNAGTPDLVSLEVLNEQYQIPKDTSVFIEGYEFSDTSTKVFNEMITKIDVKDENGKKALYISTTSL</sequence>
<accession>A0A1M6XMR7</accession>
<dbReference type="AlphaFoldDB" id="A0A1M6XMR7"/>
<gene>
    <name evidence="1" type="ORF">SAMN05444267_101161</name>
</gene>
<name>A0A1M6XMR7_9FLAO</name>
<evidence type="ECO:0000313" key="1">
    <source>
        <dbReference type="EMBL" id="SHL07267.1"/>
    </source>
</evidence>
<keyword evidence="2" id="KW-1185">Reference proteome</keyword>
<dbReference type="Proteomes" id="UP000184364">
    <property type="component" value="Unassembled WGS sequence"/>
</dbReference>
<reference evidence="2" key="1">
    <citation type="submission" date="2016-11" db="EMBL/GenBank/DDBJ databases">
        <authorList>
            <person name="Varghese N."/>
            <person name="Submissions S."/>
        </authorList>
    </citation>
    <scope>NUCLEOTIDE SEQUENCE [LARGE SCALE GENOMIC DNA]</scope>
    <source>
        <strain evidence="2">DSM 26899</strain>
    </source>
</reference>
<protein>
    <submittedName>
        <fullName evidence="1">Uncharacterized protein</fullName>
    </submittedName>
</protein>
<organism evidence="1 2">
    <name type="scientific">Chryseobacterium polytrichastri</name>
    <dbReference type="NCBI Taxonomy" id="1302687"/>
    <lineage>
        <taxon>Bacteria</taxon>
        <taxon>Pseudomonadati</taxon>
        <taxon>Bacteroidota</taxon>
        <taxon>Flavobacteriia</taxon>
        <taxon>Flavobacteriales</taxon>
        <taxon>Weeksellaceae</taxon>
        <taxon>Chryseobacterium group</taxon>
        <taxon>Chryseobacterium</taxon>
    </lineage>
</organism>
<dbReference type="EMBL" id="FRAV01000011">
    <property type="protein sequence ID" value="SHL07267.1"/>
    <property type="molecule type" value="Genomic_DNA"/>
</dbReference>
<evidence type="ECO:0000313" key="2">
    <source>
        <dbReference type="Proteomes" id="UP000184364"/>
    </source>
</evidence>